<evidence type="ECO:0000313" key="10">
    <source>
        <dbReference type="EMBL" id="GBO13631.1"/>
    </source>
</evidence>
<evidence type="ECO:0000313" key="11">
    <source>
        <dbReference type="Proteomes" id="UP000499080"/>
    </source>
</evidence>
<feature type="domain" description="Post-SET" evidence="9">
    <location>
        <begin position="78"/>
        <end position="94"/>
    </location>
</feature>
<dbReference type="GO" id="GO:0008757">
    <property type="term" value="F:S-adenosylmethionine-dependent methyltransferase activity"/>
    <property type="evidence" value="ECO:0007669"/>
    <property type="project" value="UniProtKB-ARBA"/>
</dbReference>
<protein>
    <submittedName>
        <fullName evidence="10">Histone-lysine N-methyltransferase NSD3</fullName>
    </submittedName>
</protein>
<name>A0A4Y2UNC6_ARAVE</name>
<evidence type="ECO:0000259" key="9">
    <source>
        <dbReference type="PROSITE" id="PS50868"/>
    </source>
</evidence>
<dbReference type="InterPro" id="IPR046341">
    <property type="entry name" value="SET_dom_sf"/>
</dbReference>
<organism evidence="10 11">
    <name type="scientific">Araneus ventricosus</name>
    <name type="common">Orbweaver spider</name>
    <name type="synonym">Epeira ventricosa</name>
    <dbReference type="NCBI Taxonomy" id="182803"/>
    <lineage>
        <taxon>Eukaryota</taxon>
        <taxon>Metazoa</taxon>
        <taxon>Ecdysozoa</taxon>
        <taxon>Arthropoda</taxon>
        <taxon>Chelicerata</taxon>
        <taxon>Arachnida</taxon>
        <taxon>Araneae</taxon>
        <taxon>Araneomorphae</taxon>
        <taxon>Entelegynae</taxon>
        <taxon>Araneoidea</taxon>
        <taxon>Araneidae</taxon>
        <taxon>Araneus</taxon>
    </lineage>
</organism>
<keyword evidence="6" id="KW-0949">S-adenosyl-L-methionine</keyword>
<evidence type="ECO:0000256" key="1">
    <source>
        <dbReference type="ARBA" id="ARBA00004123"/>
    </source>
</evidence>
<dbReference type="AlphaFoldDB" id="A0A4Y2UNC6"/>
<dbReference type="Gene3D" id="2.170.270.10">
    <property type="entry name" value="SET domain"/>
    <property type="match status" value="1"/>
</dbReference>
<evidence type="ECO:0000256" key="3">
    <source>
        <dbReference type="ARBA" id="ARBA00022454"/>
    </source>
</evidence>
<dbReference type="InterPro" id="IPR001214">
    <property type="entry name" value="SET_dom"/>
</dbReference>
<comment type="caution">
    <text evidence="10">The sequence shown here is derived from an EMBL/GenBank/DDBJ whole genome shotgun (WGS) entry which is preliminary data.</text>
</comment>
<dbReference type="EMBL" id="BGPR01037902">
    <property type="protein sequence ID" value="GBO13631.1"/>
    <property type="molecule type" value="Genomic_DNA"/>
</dbReference>
<dbReference type="OrthoDB" id="16287at2759"/>
<dbReference type="GO" id="GO:0032259">
    <property type="term" value="P:methylation"/>
    <property type="evidence" value="ECO:0007669"/>
    <property type="project" value="UniProtKB-KW"/>
</dbReference>
<comment type="subcellular location">
    <subcellularLocation>
        <location evidence="2">Chromosome</location>
    </subcellularLocation>
    <subcellularLocation>
        <location evidence="1">Nucleus</location>
    </subcellularLocation>
</comment>
<evidence type="ECO:0000256" key="5">
    <source>
        <dbReference type="ARBA" id="ARBA00022679"/>
    </source>
</evidence>
<evidence type="ECO:0000256" key="4">
    <source>
        <dbReference type="ARBA" id="ARBA00022603"/>
    </source>
</evidence>
<reference evidence="10 11" key="1">
    <citation type="journal article" date="2019" name="Sci. Rep.">
        <title>Orb-weaving spider Araneus ventricosus genome elucidates the spidroin gene catalogue.</title>
        <authorList>
            <person name="Kono N."/>
            <person name="Nakamura H."/>
            <person name="Ohtoshi R."/>
            <person name="Moran D.A.P."/>
            <person name="Shinohara A."/>
            <person name="Yoshida Y."/>
            <person name="Fujiwara M."/>
            <person name="Mori M."/>
            <person name="Tomita M."/>
            <person name="Arakawa K."/>
        </authorList>
    </citation>
    <scope>NUCLEOTIDE SEQUENCE [LARGE SCALE GENOMIC DNA]</scope>
</reference>
<dbReference type="SUPFAM" id="SSF82199">
    <property type="entry name" value="SET domain"/>
    <property type="match status" value="1"/>
</dbReference>
<dbReference type="SMART" id="SM00317">
    <property type="entry name" value="SET"/>
    <property type="match status" value="1"/>
</dbReference>
<dbReference type="GO" id="GO:0008170">
    <property type="term" value="F:N-methyltransferase activity"/>
    <property type="evidence" value="ECO:0007669"/>
    <property type="project" value="UniProtKB-ARBA"/>
</dbReference>
<dbReference type="PANTHER" id="PTHR22884">
    <property type="entry name" value="SET DOMAIN PROTEINS"/>
    <property type="match status" value="1"/>
</dbReference>
<feature type="domain" description="SET" evidence="8">
    <location>
        <begin position="1"/>
        <end position="72"/>
    </location>
</feature>
<dbReference type="GO" id="GO:0005694">
    <property type="term" value="C:chromosome"/>
    <property type="evidence" value="ECO:0007669"/>
    <property type="project" value="UniProtKB-SubCell"/>
</dbReference>
<gene>
    <name evidence="10" type="primary">NSD3_2</name>
    <name evidence="10" type="ORF">AVEN_166407_1</name>
</gene>
<accession>A0A4Y2UNC6</accession>
<keyword evidence="11" id="KW-1185">Reference proteome</keyword>
<dbReference type="Proteomes" id="UP000499080">
    <property type="component" value="Unassembled WGS sequence"/>
</dbReference>
<dbReference type="InterPro" id="IPR003616">
    <property type="entry name" value="Post-SET_dom"/>
</dbReference>
<proteinExistence type="predicted"/>
<sequence>MLANGYSNYYFLYLDARRMIDAGPMGNYSRFINHSCDPNCEMRKWSVNGDARIGIFAVVDISAGRELTFNYQSDKYEFEQKCFCSSENCRGFIGRKTD</sequence>
<dbReference type="Pfam" id="PF00856">
    <property type="entry name" value="SET"/>
    <property type="match status" value="1"/>
</dbReference>
<keyword evidence="3" id="KW-0158">Chromosome</keyword>
<evidence type="ECO:0000256" key="6">
    <source>
        <dbReference type="ARBA" id="ARBA00022691"/>
    </source>
</evidence>
<dbReference type="InterPro" id="IPR050777">
    <property type="entry name" value="SET2_Histone-Lys_MeTrsfase"/>
</dbReference>
<evidence type="ECO:0000256" key="2">
    <source>
        <dbReference type="ARBA" id="ARBA00004286"/>
    </source>
</evidence>
<feature type="non-terminal residue" evidence="10">
    <location>
        <position position="98"/>
    </location>
</feature>
<evidence type="ECO:0000256" key="7">
    <source>
        <dbReference type="ARBA" id="ARBA00023242"/>
    </source>
</evidence>
<evidence type="ECO:0000259" key="8">
    <source>
        <dbReference type="PROSITE" id="PS50280"/>
    </source>
</evidence>
<keyword evidence="5 10" id="KW-0808">Transferase</keyword>
<dbReference type="GO" id="GO:0008276">
    <property type="term" value="F:protein methyltransferase activity"/>
    <property type="evidence" value="ECO:0007669"/>
    <property type="project" value="UniProtKB-ARBA"/>
</dbReference>
<dbReference type="PROSITE" id="PS50280">
    <property type="entry name" value="SET"/>
    <property type="match status" value="1"/>
</dbReference>
<keyword evidence="7" id="KW-0539">Nucleus</keyword>
<keyword evidence="4 10" id="KW-0489">Methyltransferase</keyword>
<dbReference type="PROSITE" id="PS50868">
    <property type="entry name" value="POST_SET"/>
    <property type="match status" value="1"/>
</dbReference>
<dbReference type="GO" id="GO:0005634">
    <property type="term" value="C:nucleus"/>
    <property type="evidence" value="ECO:0007669"/>
    <property type="project" value="UniProtKB-SubCell"/>
</dbReference>